<gene>
    <name evidence="2" type="ORF">BDP27DRAFT_1436654</name>
</gene>
<protein>
    <submittedName>
        <fullName evidence="2">Uncharacterized protein</fullName>
    </submittedName>
</protein>
<dbReference type="EMBL" id="JADNRY010000709">
    <property type="protein sequence ID" value="KAF9029387.1"/>
    <property type="molecule type" value="Genomic_DNA"/>
</dbReference>
<evidence type="ECO:0000313" key="2">
    <source>
        <dbReference type="EMBL" id="KAF9029387.1"/>
    </source>
</evidence>
<organism evidence="2 3">
    <name type="scientific">Rhodocollybia butyracea</name>
    <dbReference type="NCBI Taxonomy" id="206335"/>
    <lineage>
        <taxon>Eukaryota</taxon>
        <taxon>Fungi</taxon>
        <taxon>Dikarya</taxon>
        <taxon>Basidiomycota</taxon>
        <taxon>Agaricomycotina</taxon>
        <taxon>Agaricomycetes</taxon>
        <taxon>Agaricomycetidae</taxon>
        <taxon>Agaricales</taxon>
        <taxon>Marasmiineae</taxon>
        <taxon>Omphalotaceae</taxon>
        <taxon>Rhodocollybia</taxon>
    </lineage>
</organism>
<name>A0A9P5P575_9AGAR</name>
<comment type="caution">
    <text evidence="2">The sequence shown here is derived from an EMBL/GenBank/DDBJ whole genome shotgun (WGS) entry which is preliminary data.</text>
</comment>
<reference evidence="2" key="1">
    <citation type="submission" date="2020-11" db="EMBL/GenBank/DDBJ databases">
        <authorList>
            <consortium name="DOE Joint Genome Institute"/>
            <person name="Ahrendt S."/>
            <person name="Riley R."/>
            <person name="Andreopoulos W."/>
            <person name="Labutti K."/>
            <person name="Pangilinan J."/>
            <person name="Ruiz-Duenas F.J."/>
            <person name="Barrasa J.M."/>
            <person name="Sanchez-Garcia M."/>
            <person name="Camarero S."/>
            <person name="Miyauchi S."/>
            <person name="Serrano A."/>
            <person name="Linde D."/>
            <person name="Babiker R."/>
            <person name="Drula E."/>
            <person name="Ayuso-Fernandez I."/>
            <person name="Pacheco R."/>
            <person name="Padilla G."/>
            <person name="Ferreira P."/>
            <person name="Barriuso J."/>
            <person name="Kellner H."/>
            <person name="Castanera R."/>
            <person name="Alfaro M."/>
            <person name="Ramirez L."/>
            <person name="Pisabarro A.G."/>
            <person name="Kuo A."/>
            <person name="Tritt A."/>
            <person name="Lipzen A."/>
            <person name="He G."/>
            <person name="Yan M."/>
            <person name="Ng V."/>
            <person name="Cullen D."/>
            <person name="Martin F."/>
            <person name="Rosso M.-N."/>
            <person name="Henrissat B."/>
            <person name="Hibbett D."/>
            <person name="Martinez A.T."/>
            <person name="Grigoriev I.V."/>
        </authorList>
    </citation>
    <scope>NUCLEOTIDE SEQUENCE</scope>
    <source>
        <strain evidence="2">AH 40177</strain>
    </source>
</reference>
<evidence type="ECO:0000313" key="3">
    <source>
        <dbReference type="Proteomes" id="UP000772434"/>
    </source>
</evidence>
<keyword evidence="3" id="KW-1185">Reference proteome</keyword>
<dbReference type="Proteomes" id="UP000772434">
    <property type="component" value="Unassembled WGS sequence"/>
</dbReference>
<evidence type="ECO:0000256" key="1">
    <source>
        <dbReference type="SAM" id="MobiDB-lite"/>
    </source>
</evidence>
<feature type="region of interest" description="Disordered" evidence="1">
    <location>
        <begin position="180"/>
        <end position="203"/>
    </location>
</feature>
<accession>A0A9P5P575</accession>
<sequence length="247" mass="26563">MAQRTETSFVEASSHRRAVSCFLDIAAQQDDNTDDEILDWMDENDDQAKWEDACNAALAAGTTPPPPPLVLTANGPAIFQSLIDKLESQYMDVAGLPPIKTTNPVSLLSLPDSATSSSALCSDAITINPAVLAISPVSESVMNLSSNSTHSTAVPEVSSITTNLPLNLISAENLMREEESLFTPENTPDIATSNSHSQEEDEGDLSILHTHISRALKQVPQQAFLHEHPLFHVRCEVGALVGSLNHN</sequence>
<dbReference type="AlphaFoldDB" id="A0A9P5P575"/>
<feature type="compositionally biased region" description="Polar residues" evidence="1">
    <location>
        <begin position="183"/>
        <end position="196"/>
    </location>
</feature>
<proteinExistence type="predicted"/>